<protein>
    <recommendedName>
        <fullName evidence="3">DinB-like domain-containing protein</fullName>
    </recommendedName>
</protein>
<proteinExistence type="predicted"/>
<dbReference type="GeneID" id="93886366"/>
<dbReference type="InterPro" id="IPR034660">
    <property type="entry name" value="DinB/YfiT-like"/>
</dbReference>
<dbReference type="RefSeq" id="WP_121547800.1">
    <property type="nucleotide sequence ID" value="NZ_CP023407.1"/>
</dbReference>
<dbReference type="SUPFAM" id="SSF109854">
    <property type="entry name" value="DinB/YfiT-like putative metalloenzymes"/>
    <property type="match status" value="1"/>
</dbReference>
<evidence type="ECO:0000313" key="2">
    <source>
        <dbReference type="Proteomes" id="UP000282170"/>
    </source>
</evidence>
<dbReference type="KEGG" id="sfug:CNQ36_26275"/>
<sequence length="155" mass="17148">MTESTPNPAPAPSAAVTGMVDHVLALAATWTRWDGEPAHADERVYTPHKAVRRVADHMVDHLAEMEARLAGEQPQPDHWHASLVTTDADLAPFTEQDLDEARSRLTRLARIWANRLDALTAEQLDHSPGAGWSFRELAHHLQESVYYADAVGDLS</sequence>
<name>A0A494V5N3_9ACTN</name>
<accession>A0A494V5N3</accession>
<evidence type="ECO:0008006" key="3">
    <source>
        <dbReference type="Google" id="ProtNLM"/>
    </source>
</evidence>
<keyword evidence="2" id="KW-1185">Reference proteome</keyword>
<reference evidence="1 2" key="1">
    <citation type="submission" date="2017-09" db="EMBL/GenBank/DDBJ databases">
        <authorList>
            <person name="Zhang H."/>
            <person name="Hu S."/>
            <person name="Xu J."/>
            <person name="He Z."/>
        </authorList>
    </citation>
    <scope>NUCLEOTIDE SEQUENCE [LARGE SCALE GENOMIC DNA]</scope>
    <source>
        <strain evidence="1 2">TXX3120</strain>
    </source>
</reference>
<dbReference type="AlphaFoldDB" id="A0A494V5N3"/>
<dbReference type="Proteomes" id="UP000282170">
    <property type="component" value="Chromosome"/>
</dbReference>
<dbReference type="EMBL" id="CP023407">
    <property type="protein sequence ID" value="AYL38601.1"/>
    <property type="molecule type" value="Genomic_DNA"/>
</dbReference>
<organism evidence="1 2">
    <name type="scientific">Streptomyces fungicidicus</name>
    <dbReference type="NCBI Taxonomy" id="68203"/>
    <lineage>
        <taxon>Bacteria</taxon>
        <taxon>Bacillati</taxon>
        <taxon>Actinomycetota</taxon>
        <taxon>Actinomycetes</taxon>
        <taxon>Kitasatosporales</taxon>
        <taxon>Streptomycetaceae</taxon>
        <taxon>Streptomyces</taxon>
    </lineage>
</organism>
<gene>
    <name evidence="1" type="ORF">CNQ36_26275</name>
</gene>
<evidence type="ECO:0000313" key="1">
    <source>
        <dbReference type="EMBL" id="AYL38601.1"/>
    </source>
</evidence>
<dbReference type="Gene3D" id="1.20.120.450">
    <property type="entry name" value="dinb family like domain"/>
    <property type="match status" value="1"/>
</dbReference>